<evidence type="ECO:0000313" key="3">
    <source>
        <dbReference type="Proteomes" id="UP000054903"/>
    </source>
</evidence>
<evidence type="ECO:0008006" key="4">
    <source>
        <dbReference type="Google" id="ProtNLM"/>
    </source>
</evidence>
<protein>
    <recommendedName>
        <fullName evidence="4">DUF3563 domain-containing protein</fullName>
    </recommendedName>
</protein>
<evidence type="ECO:0000313" key="2">
    <source>
        <dbReference type="EMBL" id="SAK98615.1"/>
    </source>
</evidence>
<comment type="caution">
    <text evidence="2">The sequence shown here is derived from an EMBL/GenBank/DDBJ whole genome shotgun (WGS) entry which is preliminary data.</text>
</comment>
<dbReference type="RefSeq" id="WP_061137913.1">
    <property type="nucleotide sequence ID" value="NZ_FCNX02000019.1"/>
</dbReference>
<gene>
    <name evidence="2" type="ORF">AWB77_05869</name>
</gene>
<organism evidence="2 3">
    <name type="scientific">Caballeronia fortuita</name>
    <dbReference type="NCBI Taxonomy" id="1777138"/>
    <lineage>
        <taxon>Bacteria</taxon>
        <taxon>Pseudomonadati</taxon>
        <taxon>Pseudomonadota</taxon>
        <taxon>Betaproteobacteria</taxon>
        <taxon>Burkholderiales</taxon>
        <taxon>Burkholderiaceae</taxon>
        <taxon>Caballeronia</taxon>
    </lineage>
</organism>
<accession>A0A158DVJ0</accession>
<keyword evidence="1" id="KW-0175">Coiled coil</keyword>
<keyword evidence="3" id="KW-1185">Reference proteome</keyword>
<dbReference type="Proteomes" id="UP000054903">
    <property type="component" value="Unassembled WGS sequence"/>
</dbReference>
<feature type="coiled-coil region" evidence="1">
    <location>
        <begin position="24"/>
        <end position="51"/>
    </location>
</feature>
<dbReference type="Pfam" id="PF12086">
    <property type="entry name" value="DUF3563"/>
    <property type="match status" value="1"/>
</dbReference>
<dbReference type="EMBL" id="FCNX02000019">
    <property type="protein sequence ID" value="SAK98615.1"/>
    <property type="molecule type" value="Genomic_DNA"/>
</dbReference>
<evidence type="ECO:0000256" key="1">
    <source>
        <dbReference type="SAM" id="Coils"/>
    </source>
</evidence>
<sequence>MFALLSHLLAKLVSRSDVPSHSAYLASSSDLADLERRMRQAEEDDRAYRLSL</sequence>
<dbReference type="AlphaFoldDB" id="A0A158DVJ0"/>
<dbReference type="InterPro" id="IPR021946">
    <property type="entry name" value="DUF3563"/>
</dbReference>
<proteinExistence type="predicted"/>
<reference evidence="2" key="1">
    <citation type="submission" date="2016-01" db="EMBL/GenBank/DDBJ databases">
        <authorList>
            <person name="Peeters C."/>
        </authorList>
    </citation>
    <scope>NUCLEOTIDE SEQUENCE</scope>
    <source>
        <strain evidence="2">LMG 29320</strain>
    </source>
</reference>
<name>A0A158DVJ0_9BURK</name>